<evidence type="ECO:0000313" key="13">
    <source>
        <dbReference type="Proteomes" id="UP000092582"/>
    </source>
</evidence>
<dbReference type="InterPro" id="IPR003849">
    <property type="entry name" value="Preprotein_translocase_YajC"/>
</dbReference>
<evidence type="ECO:0000256" key="10">
    <source>
        <dbReference type="SAM" id="MobiDB-lite"/>
    </source>
</evidence>
<dbReference type="STRING" id="670052.PA27867_1879"/>
<dbReference type="PANTHER" id="PTHR33909">
    <property type="entry name" value="SEC TRANSLOCON ACCESSORY COMPLEX SUBUNIT YAJC"/>
    <property type="match status" value="1"/>
</dbReference>
<accession>A0A1B1BJS7</accession>
<evidence type="ECO:0000313" key="12">
    <source>
        <dbReference type="EMBL" id="ANP72832.1"/>
    </source>
</evidence>
<dbReference type="PANTHER" id="PTHR33909:SF1">
    <property type="entry name" value="SEC TRANSLOCON ACCESSORY COMPLEX SUBUNIT YAJC"/>
    <property type="match status" value="1"/>
</dbReference>
<keyword evidence="9 11" id="KW-0472">Membrane</keyword>
<keyword evidence="6" id="KW-0653">Protein transport</keyword>
<dbReference type="PATRIC" id="fig|670052.7.peg.1935"/>
<keyword evidence="3" id="KW-0813">Transport</keyword>
<evidence type="ECO:0000256" key="5">
    <source>
        <dbReference type="ARBA" id="ARBA00022692"/>
    </source>
</evidence>
<evidence type="ECO:0000256" key="2">
    <source>
        <dbReference type="ARBA" id="ARBA00006742"/>
    </source>
</evidence>
<keyword evidence="8" id="KW-0811">Translocation</keyword>
<dbReference type="OrthoDB" id="3267178at2"/>
<dbReference type="EMBL" id="CP016282">
    <property type="protein sequence ID" value="ANP72832.1"/>
    <property type="molecule type" value="Genomic_DNA"/>
</dbReference>
<dbReference type="NCBIfam" id="TIGR00739">
    <property type="entry name" value="yajC"/>
    <property type="match status" value="1"/>
</dbReference>
<reference evidence="12 13" key="1">
    <citation type="submission" date="2016-06" db="EMBL/GenBank/DDBJ databases">
        <title>Genome sequencing of Cryobacterium arcticum PAMC 27867.</title>
        <authorList>
            <person name="Lee J."/>
            <person name="Kim O.-S."/>
        </authorList>
    </citation>
    <scope>NUCLEOTIDE SEQUENCE [LARGE SCALE GENOMIC DNA]</scope>
    <source>
        <strain evidence="12 13">PAMC 27867</strain>
    </source>
</reference>
<feature type="transmembrane region" description="Helical" evidence="11">
    <location>
        <begin position="6"/>
        <end position="23"/>
    </location>
</feature>
<keyword evidence="4" id="KW-1003">Cell membrane</keyword>
<protein>
    <submittedName>
        <fullName evidence="12">Preprotein translocase subunit YajC</fullName>
    </submittedName>
</protein>
<proteinExistence type="inferred from homology"/>
<evidence type="ECO:0000256" key="3">
    <source>
        <dbReference type="ARBA" id="ARBA00022448"/>
    </source>
</evidence>
<evidence type="ECO:0000256" key="11">
    <source>
        <dbReference type="SAM" id="Phobius"/>
    </source>
</evidence>
<gene>
    <name evidence="12" type="ORF">PA27867_1879</name>
</gene>
<name>A0A1B1BJS7_9MICO</name>
<feature type="region of interest" description="Disordered" evidence="10">
    <location>
        <begin position="100"/>
        <end position="145"/>
    </location>
</feature>
<dbReference type="GO" id="GO:0005886">
    <property type="term" value="C:plasma membrane"/>
    <property type="evidence" value="ECO:0007669"/>
    <property type="project" value="UniProtKB-SubCell"/>
</dbReference>
<dbReference type="GO" id="GO:0015031">
    <property type="term" value="P:protein transport"/>
    <property type="evidence" value="ECO:0007669"/>
    <property type="project" value="UniProtKB-KW"/>
</dbReference>
<evidence type="ECO:0000256" key="9">
    <source>
        <dbReference type="ARBA" id="ARBA00023136"/>
    </source>
</evidence>
<dbReference type="Proteomes" id="UP000092582">
    <property type="component" value="Chromosome 1"/>
</dbReference>
<keyword evidence="7 11" id="KW-1133">Transmembrane helix</keyword>
<dbReference type="SMART" id="SM01323">
    <property type="entry name" value="YajC"/>
    <property type="match status" value="1"/>
</dbReference>
<evidence type="ECO:0000256" key="1">
    <source>
        <dbReference type="ARBA" id="ARBA00004162"/>
    </source>
</evidence>
<evidence type="ECO:0000256" key="4">
    <source>
        <dbReference type="ARBA" id="ARBA00022475"/>
    </source>
</evidence>
<comment type="subcellular location">
    <subcellularLocation>
        <location evidence="1">Cell membrane</location>
        <topology evidence="1">Single-pass membrane protein</topology>
    </subcellularLocation>
</comment>
<evidence type="ECO:0000256" key="7">
    <source>
        <dbReference type="ARBA" id="ARBA00022989"/>
    </source>
</evidence>
<keyword evidence="5 11" id="KW-0812">Transmembrane</keyword>
<dbReference type="AlphaFoldDB" id="A0A1B1BJS7"/>
<dbReference type="Pfam" id="PF02699">
    <property type="entry name" value="YajC"/>
    <property type="match status" value="1"/>
</dbReference>
<dbReference type="KEGG" id="cart:PA27867_1879"/>
<comment type="similarity">
    <text evidence="2">Belongs to the YajC family.</text>
</comment>
<organism evidence="12 13">
    <name type="scientific">Cryobacterium arcticum</name>
    <dbReference type="NCBI Taxonomy" id="670052"/>
    <lineage>
        <taxon>Bacteria</taxon>
        <taxon>Bacillati</taxon>
        <taxon>Actinomycetota</taxon>
        <taxon>Actinomycetes</taxon>
        <taxon>Micrococcales</taxon>
        <taxon>Microbacteriaceae</taxon>
        <taxon>Cryobacterium</taxon>
    </lineage>
</organism>
<keyword evidence="13" id="KW-1185">Reference proteome</keyword>
<evidence type="ECO:0000256" key="6">
    <source>
        <dbReference type="ARBA" id="ARBA00022927"/>
    </source>
</evidence>
<evidence type="ECO:0000256" key="8">
    <source>
        <dbReference type="ARBA" id="ARBA00023010"/>
    </source>
</evidence>
<sequence>MDPLTLVMLAVLALLVFFMFRNGRKRQKDTLALQSKMVAGADVMTNFGLYGTIVSIDEEENKVALEIAPGTIVQIHRQTIARVVEPTVVGDDVVLDDTVDETAGTPAIVGEPEYGQRTETEPTDDAASDSTSVTDTNTEPKKGDA</sequence>